<dbReference type="Gene3D" id="2.160.10.10">
    <property type="entry name" value="Hexapeptide repeat proteins"/>
    <property type="match status" value="1"/>
</dbReference>
<dbReference type="InterPro" id="IPR011004">
    <property type="entry name" value="Trimer_LpxA-like_sf"/>
</dbReference>
<proteinExistence type="inferred from homology"/>
<name>A0AAJ5WT37_9BACT</name>
<dbReference type="SUPFAM" id="SSF51161">
    <property type="entry name" value="Trimeric LpxA-like enzymes"/>
    <property type="match status" value="1"/>
</dbReference>
<dbReference type="GO" id="GO:0005829">
    <property type="term" value="C:cytosol"/>
    <property type="evidence" value="ECO:0007669"/>
    <property type="project" value="TreeGrafter"/>
</dbReference>
<comment type="similarity">
    <text evidence="1">Belongs to the transferase hexapeptide repeat family.</text>
</comment>
<organism evidence="3 4">
    <name type="scientific">Candidatus Pseudobacter hemicellulosilyticus</name>
    <dbReference type="NCBI Taxonomy" id="3121375"/>
    <lineage>
        <taxon>Bacteria</taxon>
        <taxon>Pseudomonadati</taxon>
        <taxon>Bacteroidota</taxon>
        <taxon>Chitinophagia</taxon>
        <taxon>Chitinophagales</taxon>
        <taxon>Chitinophagaceae</taxon>
        <taxon>Pseudobacter</taxon>
    </lineage>
</organism>
<evidence type="ECO:0000256" key="2">
    <source>
        <dbReference type="ARBA" id="ARBA00022679"/>
    </source>
</evidence>
<dbReference type="EMBL" id="CP119311">
    <property type="protein sequence ID" value="WEK36541.1"/>
    <property type="molecule type" value="Genomic_DNA"/>
</dbReference>
<keyword evidence="3" id="KW-0012">Acyltransferase</keyword>
<dbReference type="PANTHER" id="PTHR23416:SF23">
    <property type="entry name" value="ACETYLTRANSFERASE C18B11.09C-RELATED"/>
    <property type="match status" value="1"/>
</dbReference>
<gene>
    <name evidence="3" type="ORF">P0Y53_03430</name>
</gene>
<sequence>MARLKSMYWRKEEDLLKEQCVSGAGTKFYPGTVINNRQSSRSGISIGSHSHLRGELMVMGYGGKITIGDYVYMGEHSKIWSAENISIGNHVLISHGVNIIDTDSHEMDHQQRAADFTKLITEGPARQKGNIRSAPIIIEDHAWISYGVAVLKGVRIGKGAIVACNSVVTKDVPAWKIVAGNPARIVNSLRDEENNEGANGEQIV</sequence>
<dbReference type="Proteomes" id="UP001220610">
    <property type="component" value="Chromosome"/>
</dbReference>
<evidence type="ECO:0000313" key="4">
    <source>
        <dbReference type="Proteomes" id="UP001220610"/>
    </source>
</evidence>
<dbReference type="InterPro" id="IPR051159">
    <property type="entry name" value="Hexapeptide_acetyltransf"/>
</dbReference>
<evidence type="ECO:0000313" key="3">
    <source>
        <dbReference type="EMBL" id="WEK36541.1"/>
    </source>
</evidence>
<keyword evidence="2" id="KW-0808">Transferase</keyword>
<dbReference type="AlphaFoldDB" id="A0AAJ5WT37"/>
<dbReference type="PANTHER" id="PTHR23416">
    <property type="entry name" value="SIALIC ACID SYNTHASE-RELATED"/>
    <property type="match status" value="1"/>
</dbReference>
<accession>A0AAJ5WT37</accession>
<evidence type="ECO:0000256" key="1">
    <source>
        <dbReference type="ARBA" id="ARBA00007274"/>
    </source>
</evidence>
<reference evidence="3" key="1">
    <citation type="submission" date="2023-03" db="EMBL/GenBank/DDBJ databases">
        <title>Andean soil-derived lignocellulolytic bacterial consortium as a source of novel taxa and putative plastic-active enzymes.</title>
        <authorList>
            <person name="Diaz-Garcia L."/>
            <person name="Chuvochina M."/>
            <person name="Feuerriegel G."/>
            <person name="Bunk B."/>
            <person name="Sproer C."/>
            <person name="Streit W.R."/>
            <person name="Rodriguez L.M."/>
            <person name="Overmann J."/>
            <person name="Jimenez D.J."/>
        </authorList>
    </citation>
    <scope>NUCLEOTIDE SEQUENCE</scope>
    <source>
        <strain evidence="3">MAG 7</strain>
    </source>
</reference>
<protein>
    <submittedName>
        <fullName evidence="3">Acyltransferase</fullName>
    </submittedName>
</protein>
<dbReference type="GO" id="GO:0008374">
    <property type="term" value="F:O-acyltransferase activity"/>
    <property type="evidence" value="ECO:0007669"/>
    <property type="project" value="TreeGrafter"/>
</dbReference>
<dbReference type="CDD" id="cd04647">
    <property type="entry name" value="LbH_MAT_like"/>
    <property type="match status" value="1"/>
</dbReference>